<dbReference type="PANTHER" id="PTHR43194">
    <property type="entry name" value="HYDROLASE ALPHA/BETA FOLD FAMILY"/>
    <property type="match status" value="1"/>
</dbReference>
<evidence type="ECO:0000259" key="1">
    <source>
        <dbReference type="Pfam" id="PF00561"/>
    </source>
</evidence>
<dbReference type="InterPro" id="IPR029058">
    <property type="entry name" value="AB_hydrolase_fold"/>
</dbReference>
<organism evidence="2 3">
    <name type="scientific">Marivirga sericea</name>
    <dbReference type="NCBI Taxonomy" id="1028"/>
    <lineage>
        <taxon>Bacteria</taxon>
        <taxon>Pseudomonadati</taxon>
        <taxon>Bacteroidota</taxon>
        <taxon>Cytophagia</taxon>
        <taxon>Cytophagales</taxon>
        <taxon>Marivirgaceae</taxon>
        <taxon>Marivirga</taxon>
    </lineage>
</organism>
<evidence type="ECO:0000313" key="3">
    <source>
        <dbReference type="Proteomes" id="UP000193804"/>
    </source>
</evidence>
<proteinExistence type="predicted"/>
<dbReference type="EMBL" id="FXAW01000001">
    <property type="protein sequence ID" value="SMG12216.1"/>
    <property type="molecule type" value="Genomic_DNA"/>
</dbReference>
<dbReference type="InterPro" id="IPR050228">
    <property type="entry name" value="Carboxylesterase_BioH"/>
</dbReference>
<accession>A0A1X7ID34</accession>
<dbReference type="AlphaFoldDB" id="A0A1X7ID34"/>
<dbReference type="SUPFAM" id="SSF53474">
    <property type="entry name" value="alpha/beta-Hydrolases"/>
    <property type="match status" value="1"/>
</dbReference>
<dbReference type="PANTHER" id="PTHR43194:SF2">
    <property type="entry name" value="PEROXISOMAL MEMBRANE PROTEIN LPX1"/>
    <property type="match status" value="1"/>
</dbReference>
<name>A0A1X7ID34_9BACT</name>
<dbReference type="Pfam" id="PF00561">
    <property type="entry name" value="Abhydrolase_1"/>
    <property type="match status" value="1"/>
</dbReference>
<dbReference type="STRING" id="1028.SAMN05661096_00479"/>
<gene>
    <name evidence="2" type="ORF">SAMN05661096_00479</name>
</gene>
<dbReference type="Gene3D" id="3.40.50.1820">
    <property type="entry name" value="alpha/beta hydrolase"/>
    <property type="match status" value="1"/>
</dbReference>
<dbReference type="Proteomes" id="UP000193804">
    <property type="component" value="Unassembled WGS sequence"/>
</dbReference>
<feature type="domain" description="AB hydrolase-1" evidence="1">
    <location>
        <begin position="19"/>
        <end position="245"/>
    </location>
</feature>
<protein>
    <submittedName>
        <fullName evidence="2">Pimeloyl-ACP methyl ester carboxylesterase</fullName>
    </submittedName>
</protein>
<sequence>MRKTSLSAVSHLNNSAKEWVIFIHGAGGSTATWKYQIDAFKDSYNLLLLDLRDHGNSKNIEPAAKDYDFDLITSDIKQVLDQYKIDKAHFITLSFGSVIMQDISIKYPQLVASAVFAGGIFKANYLIKIFVQLARFFNYFLPYKWMYSIFSYLLMPFGKHQQSRRVYKKQARKLTSAEYMRWVGLYKEFFRLLNRFYNQNINFPALAVMGDSDFIFLKSAKSFTEKHKSVSFTEIRNAGHICNIDQAESFNEVALFFAQKHSYHFKEVPAFQAHNNNNG</sequence>
<evidence type="ECO:0000313" key="2">
    <source>
        <dbReference type="EMBL" id="SMG12216.1"/>
    </source>
</evidence>
<dbReference type="RefSeq" id="WP_085515484.1">
    <property type="nucleotide sequence ID" value="NZ_FXAW01000001.1"/>
</dbReference>
<reference evidence="3" key="1">
    <citation type="submission" date="2017-04" db="EMBL/GenBank/DDBJ databases">
        <authorList>
            <person name="Varghese N."/>
            <person name="Submissions S."/>
        </authorList>
    </citation>
    <scope>NUCLEOTIDE SEQUENCE [LARGE SCALE GENOMIC DNA]</scope>
    <source>
        <strain evidence="3">DSM 4125</strain>
    </source>
</reference>
<dbReference type="OrthoDB" id="9776853at2"/>
<dbReference type="InterPro" id="IPR000073">
    <property type="entry name" value="AB_hydrolase_1"/>
</dbReference>
<keyword evidence="3" id="KW-1185">Reference proteome</keyword>